<reference evidence="3" key="1">
    <citation type="journal article" date="2011" name="Appl. Environ. Microbiol.">
        <title>Genomic potential of Marinobacter aquaeolei, a biogeochemical 'opportunitroph'.</title>
        <authorList>
            <person name="Singer E."/>
            <person name="Webb E.A."/>
            <person name="Nelson W.C."/>
            <person name="Heidelberg J.F."/>
            <person name="Ivanova N."/>
            <person name="Pati A."/>
            <person name="Edwards K.J."/>
        </authorList>
    </citation>
    <scope>NUCLEOTIDE SEQUENCE [LARGE SCALE GENOMIC DNA]</scope>
    <source>
        <strain evidence="3">ATCC 700491 / DSM 11845 / VT8</strain>
    </source>
</reference>
<evidence type="ECO:0000313" key="2">
    <source>
        <dbReference type="EMBL" id="ABM18707.1"/>
    </source>
</evidence>
<dbReference type="STRING" id="351348.Maqu_1623"/>
<dbReference type="OrthoDB" id="654660at2"/>
<accession>A1U138</accession>
<dbReference type="Gene3D" id="3.40.50.2000">
    <property type="entry name" value="Glycogen Phosphorylase B"/>
    <property type="match status" value="1"/>
</dbReference>
<feature type="domain" description="Glycosyl transferase family 1" evidence="1">
    <location>
        <begin position="214"/>
        <end position="298"/>
    </location>
</feature>
<dbReference type="EMBL" id="CP000514">
    <property type="protein sequence ID" value="ABM18707.1"/>
    <property type="molecule type" value="Genomic_DNA"/>
</dbReference>
<evidence type="ECO:0000259" key="1">
    <source>
        <dbReference type="Pfam" id="PF00534"/>
    </source>
</evidence>
<sequence>MDVLIVYSNSGRGLQKDAQILEAVLRGLGHQCRQIQLPPTPLWRSRLSIYRFKVLKRYCPGAITKLVYRSLVALLRILKPGKRADLVIHLENVRVTQLAVGRHHWLIPNQEWFIESRLPYHNFINRILCKTHHAVSIFSALHPDTQYLGFTGGEINTQNGSKKKDYRLALHVAGNSQFKGTQSVLSCWQRHPEWPKLILVSQHLEPTSCSASNIEIKPTLTSNELIALWAQAGFAILPSEVEGYGQTLAESMANGCITITTDAAPMNELVEEDRGFLAEVERKLTFRLGTRYFVSEQALERSIQTAIDQQPDSLENMSRLAIEWYLTNHEQFLSRLAHQLNGLVAPPLDQSAQELPGR</sequence>
<organism evidence="2 3">
    <name type="scientific">Marinobacter nauticus (strain ATCC 700491 / DSM 11845 / VT8)</name>
    <name type="common">Marinobacter aquaeolei</name>
    <dbReference type="NCBI Taxonomy" id="351348"/>
    <lineage>
        <taxon>Bacteria</taxon>
        <taxon>Pseudomonadati</taxon>
        <taxon>Pseudomonadota</taxon>
        <taxon>Gammaproteobacteria</taxon>
        <taxon>Pseudomonadales</taxon>
        <taxon>Marinobacteraceae</taxon>
        <taxon>Marinobacter</taxon>
    </lineage>
</organism>
<name>A1U138_MARN8</name>
<dbReference type="SUPFAM" id="SSF53756">
    <property type="entry name" value="UDP-Glycosyltransferase/glycogen phosphorylase"/>
    <property type="match status" value="1"/>
</dbReference>
<proteinExistence type="predicted"/>
<dbReference type="KEGG" id="maq:Maqu_1623"/>
<dbReference type="eggNOG" id="COG0438">
    <property type="taxonomic scope" value="Bacteria"/>
</dbReference>
<dbReference type="CAZy" id="GT4">
    <property type="family name" value="Glycosyltransferase Family 4"/>
</dbReference>
<dbReference type="RefSeq" id="WP_011785108.1">
    <property type="nucleotide sequence ID" value="NC_008740.1"/>
</dbReference>
<dbReference type="Pfam" id="PF00534">
    <property type="entry name" value="Glycos_transf_1"/>
    <property type="match status" value="1"/>
</dbReference>
<dbReference type="AlphaFoldDB" id="A1U138"/>
<dbReference type="HOGENOM" id="CLU_071511_0_0_6"/>
<protein>
    <recommendedName>
        <fullName evidence="1">Glycosyl transferase family 1 domain-containing protein</fullName>
    </recommendedName>
</protein>
<dbReference type="InterPro" id="IPR001296">
    <property type="entry name" value="Glyco_trans_1"/>
</dbReference>
<evidence type="ECO:0000313" key="3">
    <source>
        <dbReference type="Proteomes" id="UP000000998"/>
    </source>
</evidence>
<dbReference type="Proteomes" id="UP000000998">
    <property type="component" value="Chromosome"/>
</dbReference>
<dbReference type="GO" id="GO:0016757">
    <property type="term" value="F:glycosyltransferase activity"/>
    <property type="evidence" value="ECO:0007669"/>
    <property type="project" value="InterPro"/>
</dbReference>
<gene>
    <name evidence="2" type="ordered locus">Maqu_1623</name>
</gene>